<feature type="transmembrane region" description="Helical" evidence="2">
    <location>
        <begin position="44"/>
        <end position="62"/>
    </location>
</feature>
<evidence type="ECO:0000313" key="3">
    <source>
        <dbReference type="EMBL" id="NLS10475.1"/>
    </source>
</evidence>
<feature type="transmembrane region" description="Helical" evidence="2">
    <location>
        <begin position="118"/>
        <end position="139"/>
    </location>
</feature>
<dbReference type="AlphaFoldDB" id="A0A7X8TKH0"/>
<comment type="caution">
    <text evidence="3">The sequence shown here is derived from an EMBL/GenBank/DDBJ whole genome shotgun (WGS) entry which is preliminary data.</text>
</comment>
<keyword evidence="2" id="KW-1133">Transmembrane helix</keyword>
<keyword evidence="4" id="KW-1185">Reference proteome</keyword>
<protein>
    <submittedName>
        <fullName evidence="3">Uncharacterized protein</fullName>
    </submittedName>
</protein>
<organism evidence="3 4">
    <name type="scientific">Nesterenkonia sedimenti</name>
    <dbReference type="NCBI Taxonomy" id="1463632"/>
    <lineage>
        <taxon>Bacteria</taxon>
        <taxon>Bacillati</taxon>
        <taxon>Actinomycetota</taxon>
        <taxon>Actinomycetes</taxon>
        <taxon>Micrococcales</taxon>
        <taxon>Micrococcaceae</taxon>
        <taxon>Nesterenkonia</taxon>
    </lineage>
</organism>
<gene>
    <name evidence="3" type="ORF">HGQ17_10835</name>
</gene>
<reference evidence="3 4" key="1">
    <citation type="submission" date="2020-04" db="EMBL/GenBank/DDBJ databases">
        <title>Nesterenkonia sp. nov., isolated from marine sediment.</title>
        <authorList>
            <person name="Zhang G."/>
        </authorList>
    </citation>
    <scope>NUCLEOTIDE SEQUENCE [LARGE SCALE GENOMIC DNA]</scope>
    <source>
        <strain evidence="3 4">MY13</strain>
    </source>
</reference>
<feature type="region of interest" description="Disordered" evidence="1">
    <location>
        <begin position="1"/>
        <end position="38"/>
    </location>
</feature>
<keyword evidence="2" id="KW-0812">Transmembrane</keyword>
<proteinExistence type="predicted"/>
<dbReference type="RefSeq" id="WP_168887958.1">
    <property type="nucleotide sequence ID" value="NZ_JABAHY010000010.1"/>
</dbReference>
<dbReference type="EMBL" id="JABAHY010000010">
    <property type="protein sequence ID" value="NLS10475.1"/>
    <property type="molecule type" value="Genomic_DNA"/>
</dbReference>
<dbReference type="Proteomes" id="UP000523139">
    <property type="component" value="Unassembled WGS sequence"/>
</dbReference>
<evidence type="ECO:0000256" key="2">
    <source>
        <dbReference type="SAM" id="Phobius"/>
    </source>
</evidence>
<evidence type="ECO:0000313" key="4">
    <source>
        <dbReference type="Proteomes" id="UP000523139"/>
    </source>
</evidence>
<accession>A0A7X8TKH0</accession>
<feature type="compositionally biased region" description="Low complexity" evidence="1">
    <location>
        <begin position="9"/>
        <end position="18"/>
    </location>
</feature>
<feature type="transmembrane region" description="Helical" evidence="2">
    <location>
        <begin position="82"/>
        <end position="106"/>
    </location>
</feature>
<sequence>MSKKKKKPTSSPQKAPAKNSRSAAAQAKPASSRGQRMADGSMRAARYLWATVTALVIGALLFEPTMVWMLGVGVFMVANAEFMGLWLIVCGYGLACVPAAFGLLIATGRFWFSITQSLWIGLLYGAAGFVFLDRIITFLT</sequence>
<evidence type="ECO:0000256" key="1">
    <source>
        <dbReference type="SAM" id="MobiDB-lite"/>
    </source>
</evidence>
<name>A0A7X8TKH0_9MICC</name>
<keyword evidence="2" id="KW-0472">Membrane</keyword>